<sequence>MTATTHPEFNDNTEALDVAKAFADNVRGKTILVTGVNRGGIGFSTAQAFASQSPAHLILASRTPSKIQESIDALKADYPDVDYRPLILDLSKQKAVRAAAAEFLSWTDVPTLDIIVNSAGVMNIPERTLSEDGIEMHFATNHIGHFLFTCLVMPKLIAAAGRSPKGATRIVNVSSGSPEFSQMRWSDVNFEKRNGDLPAEEQPLYELHKTWGETDPEDRSYLPLEGYSQSKVANVLFGIGANRRLYEKYGILSLGLHPGVIQTELARVTLPKTMEAIGRLFEQGTYKYRSLGAGGATSLVAALDPKLGLPATGEDGKENRGAYLSDCQISDAARPAAVSSAEAEKLWKLSEELVKEKFSW</sequence>
<dbReference type="EMBL" id="MU393474">
    <property type="protein sequence ID" value="KAI4865279.1"/>
    <property type="molecule type" value="Genomic_DNA"/>
</dbReference>
<comment type="caution">
    <text evidence="1">The sequence shown here is derived from an EMBL/GenBank/DDBJ whole genome shotgun (WGS) entry which is preliminary data.</text>
</comment>
<organism evidence="1 2">
    <name type="scientific">Hypoxylon rubiginosum</name>
    <dbReference type="NCBI Taxonomy" id="110542"/>
    <lineage>
        <taxon>Eukaryota</taxon>
        <taxon>Fungi</taxon>
        <taxon>Dikarya</taxon>
        <taxon>Ascomycota</taxon>
        <taxon>Pezizomycotina</taxon>
        <taxon>Sordariomycetes</taxon>
        <taxon>Xylariomycetidae</taxon>
        <taxon>Xylariales</taxon>
        <taxon>Hypoxylaceae</taxon>
        <taxon>Hypoxylon</taxon>
    </lineage>
</organism>
<keyword evidence="2" id="KW-1185">Reference proteome</keyword>
<gene>
    <name evidence="1" type="ORF">F4820DRAFT_420905</name>
</gene>
<proteinExistence type="predicted"/>
<evidence type="ECO:0000313" key="1">
    <source>
        <dbReference type="EMBL" id="KAI4865279.1"/>
    </source>
</evidence>
<accession>A0ACB9Z0U3</accession>
<name>A0ACB9Z0U3_9PEZI</name>
<reference evidence="1 2" key="1">
    <citation type="journal article" date="2022" name="New Phytol.">
        <title>Ecological generalism drives hyperdiversity of secondary metabolite gene clusters in xylarialean endophytes.</title>
        <authorList>
            <person name="Franco M.E.E."/>
            <person name="Wisecaver J.H."/>
            <person name="Arnold A.E."/>
            <person name="Ju Y.M."/>
            <person name="Slot J.C."/>
            <person name="Ahrendt S."/>
            <person name="Moore L.P."/>
            <person name="Eastman K.E."/>
            <person name="Scott K."/>
            <person name="Konkel Z."/>
            <person name="Mondo S.J."/>
            <person name="Kuo A."/>
            <person name="Hayes R.D."/>
            <person name="Haridas S."/>
            <person name="Andreopoulos B."/>
            <person name="Riley R."/>
            <person name="LaButti K."/>
            <person name="Pangilinan J."/>
            <person name="Lipzen A."/>
            <person name="Amirebrahimi M."/>
            <person name="Yan J."/>
            <person name="Adam C."/>
            <person name="Keymanesh K."/>
            <person name="Ng V."/>
            <person name="Louie K."/>
            <person name="Northen T."/>
            <person name="Drula E."/>
            <person name="Henrissat B."/>
            <person name="Hsieh H.M."/>
            <person name="Youens-Clark K."/>
            <person name="Lutzoni F."/>
            <person name="Miadlikowska J."/>
            <person name="Eastwood D.C."/>
            <person name="Hamelin R.C."/>
            <person name="Grigoriev I.V."/>
            <person name="U'Ren J.M."/>
        </authorList>
    </citation>
    <scope>NUCLEOTIDE SEQUENCE [LARGE SCALE GENOMIC DNA]</scope>
    <source>
        <strain evidence="1 2">CBS 119005</strain>
    </source>
</reference>
<evidence type="ECO:0000313" key="2">
    <source>
        <dbReference type="Proteomes" id="UP001497700"/>
    </source>
</evidence>
<dbReference type="Proteomes" id="UP001497700">
    <property type="component" value="Unassembled WGS sequence"/>
</dbReference>
<protein>
    <submittedName>
        <fullName evidence="1">NAD(P)-binding protein</fullName>
    </submittedName>
</protein>